<name>A0ABN6N7X2_9BACT</name>
<protein>
    <submittedName>
        <fullName evidence="1">Uncharacterized protein</fullName>
    </submittedName>
</protein>
<accession>A0ABN6N7X2</accession>
<dbReference type="RefSeq" id="WP_248344983.1">
    <property type="nucleotide sequence ID" value="NZ_AP025592.1"/>
</dbReference>
<keyword evidence="2" id="KW-1185">Reference proteome</keyword>
<proteinExistence type="predicted"/>
<reference evidence="2" key="1">
    <citation type="journal article" date="2022" name="Int. J. Syst. Evol. Microbiol.">
        <title>Anaeromyxobacter oryzae sp. nov., Anaeromyxobacter diazotrophicus sp. nov. and Anaeromyxobacter paludicola sp. nov., isolated from paddy soils.</title>
        <authorList>
            <person name="Itoh H."/>
            <person name="Xu Z."/>
            <person name="Mise K."/>
            <person name="Masuda Y."/>
            <person name="Ushijima N."/>
            <person name="Hayakawa C."/>
            <person name="Shiratori Y."/>
            <person name="Senoo K."/>
        </authorList>
    </citation>
    <scope>NUCLEOTIDE SEQUENCE [LARGE SCALE GENOMIC DNA]</scope>
    <source>
        <strain evidence="2">Red630</strain>
    </source>
</reference>
<evidence type="ECO:0000313" key="1">
    <source>
        <dbReference type="EMBL" id="BDG07948.1"/>
    </source>
</evidence>
<organism evidence="1 2">
    <name type="scientific">Anaeromyxobacter paludicola</name>
    <dbReference type="NCBI Taxonomy" id="2918171"/>
    <lineage>
        <taxon>Bacteria</taxon>
        <taxon>Pseudomonadati</taxon>
        <taxon>Myxococcota</taxon>
        <taxon>Myxococcia</taxon>
        <taxon>Myxococcales</taxon>
        <taxon>Cystobacterineae</taxon>
        <taxon>Anaeromyxobacteraceae</taxon>
        <taxon>Anaeromyxobacter</taxon>
    </lineage>
</organism>
<gene>
    <name evidence="1" type="ORF">AMPC_10610</name>
</gene>
<dbReference type="InterPro" id="IPR045991">
    <property type="entry name" value="DUF5947"/>
</dbReference>
<dbReference type="Proteomes" id="UP001162734">
    <property type="component" value="Chromosome"/>
</dbReference>
<dbReference type="EMBL" id="AP025592">
    <property type="protein sequence ID" value="BDG07948.1"/>
    <property type="molecule type" value="Genomic_DNA"/>
</dbReference>
<evidence type="ECO:0000313" key="2">
    <source>
        <dbReference type="Proteomes" id="UP001162734"/>
    </source>
</evidence>
<sequence>MLPLRALERFARPAARPRPAAGEACELCAAPVGEAHPHVVDLERRALCCACPTCSRLFVQPGAGARFRTVPDRVRSDPGLALTDADLAALGVPVRLVFFARGGRDGRWFATFPGSAGAVEGALDPAAWAALATRTPLVAAAEPDVEALLAWGERGEPGIALLLVPVSACYALAGLVRRRWRGLDGGPEVWREVADALAALRARARPLRPSERKEPRP</sequence>
<dbReference type="Pfam" id="PF19372">
    <property type="entry name" value="DUF5947"/>
    <property type="match status" value="1"/>
</dbReference>